<feature type="transmembrane region" description="Helical" evidence="1">
    <location>
        <begin position="7"/>
        <end position="26"/>
    </location>
</feature>
<feature type="transmembrane region" description="Helical" evidence="1">
    <location>
        <begin position="402"/>
        <end position="424"/>
    </location>
</feature>
<feature type="transmembrane region" description="Helical" evidence="1">
    <location>
        <begin position="187"/>
        <end position="209"/>
    </location>
</feature>
<evidence type="ECO:0008006" key="4">
    <source>
        <dbReference type="Google" id="ProtNLM"/>
    </source>
</evidence>
<sequence>MTRYLGPAKILALALIPVFAGIYFYVFKDLTAVVGGDVPSYINLDPSRPVGYGAFLNGAFKLGFGLNAIPMIQAAFLLGCLWVTACAWTACTGRFALALVWQGLTMANVLLVQSSVYPIPDAVSAALIMLALASWIGMAAHYSRTRLCVLLLVCGIAGLFRPTNLILLVVTGGMLMCLPGLLRRERLIALGAAAAVSVLTLAASPAFYFHRYGSVATSSPAARGLLQKTLFTDWAPDAAATRCGGEVIETATHDVVRYLGATPPLERSVLEDKYSNYLRFSVIIPELQSKFHTTSEGEINSILACYVSARMKQDPLHFVTRFAGDYLRLGLYLVFVDAQQRAQYETFVAANPPPQPAASVRLGDQLSGGFSQAGMVRPSDVRSDDATNLFDPPLARATLPLLLLRVFQAVALAISAVFLIRFLLEIVRLTRTTSDIVMVWSALVLQLNTIATAVFEVPLPRYMTPLWPLSVAVVLLAGWMAIPLVRASVLRLGASAGRSALALQPR</sequence>
<name>A0ABQ4TUR5_9HYPH</name>
<feature type="transmembrane region" description="Helical" evidence="1">
    <location>
        <begin position="467"/>
        <end position="485"/>
    </location>
</feature>
<feature type="transmembrane region" description="Helical" evidence="1">
    <location>
        <begin position="95"/>
        <end position="116"/>
    </location>
</feature>
<reference evidence="2" key="1">
    <citation type="journal article" date="2021" name="Front. Microbiol.">
        <title>Comprehensive Comparative Genomics and Phenotyping of Methylobacterium Species.</title>
        <authorList>
            <person name="Alessa O."/>
            <person name="Ogura Y."/>
            <person name="Fujitani Y."/>
            <person name="Takami H."/>
            <person name="Hayashi T."/>
            <person name="Sahin N."/>
            <person name="Tani A."/>
        </authorList>
    </citation>
    <scope>NUCLEOTIDE SEQUENCE</scope>
    <source>
        <strain evidence="2">DSM 23674</strain>
    </source>
</reference>
<gene>
    <name evidence="2" type="ORF">EKPJFOCH_4215</name>
</gene>
<protein>
    <recommendedName>
        <fullName evidence="4">Glycosyltransferase RgtA/B/C/D-like domain-containing protein</fullName>
    </recommendedName>
</protein>
<reference evidence="2" key="2">
    <citation type="submission" date="2021-08" db="EMBL/GenBank/DDBJ databases">
        <authorList>
            <person name="Tani A."/>
            <person name="Ola A."/>
            <person name="Ogura Y."/>
            <person name="Katsura K."/>
            <person name="Hayashi T."/>
        </authorList>
    </citation>
    <scope>NUCLEOTIDE SEQUENCE</scope>
    <source>
        <strain evidence="2">DSM 23674</strain>
    </source>
</reference>
<keyword evidence="1" id="KW-0472">Membrane</keyword>
<feature type="transmembrane region" description="Helical" evidence="1">
    <location>
        <begin position="68"/>
        <end position="88"/>
    </location>
</feature>
<feature type="transmembrane region" description="Helical" evidence="1">
    <location>
        <begin position="436"/>
        <end position="455"/>
    </location>
</feature>
<feature type="transmembrane region" description="Helical" evidence="1">
    <location>
        <begin position="122"/>
        <end position="142"/>
    </location>
</feature>
<feature type="transmembrane region" description="Helical" evidence="1">
    <location>
        <begin position="149"/>
        <end position="175"/>
    </location>
</feature>
<proteinExistence type="predicted"/>
<accession>A0ABQ4TUR5</accession>
<evidence type="ECO:0000256" key="1">
    <source>
        <dbReference type="SAM" id="Phobius"/>
    </source>
</evidence>
<keyword evidence="3" id="KW-1185">Reference proteome</keyword>
<dbReference type="Proteomes" id="UP001055101">
    <property type="component" value="Unassembled WGS sequence"/>
</dbReference>
<dbReference type="EMBL" id="BPRA01000027">
    <property type="protein sequence ID" value="GJE57697.1"/>
    <property type="molecule type" value="Genomic_DNA"/>
</dbReference>
<organism evidence="2 3">
    <name type="scientific">Methylobacterium thuringiense</name>
    <dbReference type="NCBI Taxonomy" id="1003091"/>
    <lineage>
        <taxon>Bacteria</taxon>
        <taxon>Pseudomonadati</taxon>
        <taxon>Pseudomonadota</taxon>
        <taxon>Alphaproteobacteria</taxon>
        <taxon>Hyphomicrobiales</taxon>
        <taxon>Methylobacteriaceae</taxon>
        <taxon>Methylobacterium</taxon>
    </lineage>
</organism>
<comment type="caution">
    <text evidence="2">The sequence shown here is derived from an EMBL/GenBank/DDBJ whole genome shotgun (WGS) entry which is preliminary data.</text>
</comment>
<keyword evidence="1" id="KW-0812">Transmembrane</keyword>
<evidence type="ECO:0000313" key="2">
    <source>
        <dbReference type="EMBL" id="GJE57697.1"/>
    </source>
</evidence>
<dbReference type="RefSeq" id="WP_147817842.1">
    <property type="nucleotide sequence ID" value="NZ_BPRA01000027.1"/>
</dbReference>
<keyword evidence="1" id="KW-1133">Transmembrane helix</keyword>
<evidence type="ECO:0000313" key="3">
    <source>
        <dbReference type="Proteomes" id="UP001055101"/>
    </source>
</evidence>